<dbReference type="InterPro" id="IPR001214">
    <property type="entry name" value="SET_dom"/>
</dbReference>
<feature type="region of interest" description="Disordered" evidence="1">
    <location>
        <begin position="236"/>
        <end position="267"/>
    </location>
</feature>
<dbReference type="InterPro" id="IPR046341">
    <property type="entry name" value="SET_dom_sf"/>
</dbReference>
<dbReference type="PROSITE" id="PS50280">
    <property type="entry name" value="SET"/>
    <property type="match status" value="1"/>
</dbReference>
<reference evidence="3" key="1">
    <citation type="submission" date="2021-06" db="EMBL/GenBank/DDBJ databases">
        <authorList>
            <person name="Kallberg Y."/>
            <person name="Tangrot J."/>
            <person name="Rosling A."/>
        </authorList>
    </citation>
    <scope>NUCLEOTIDE SEQUENCE</scope>
    <source>
        <strain evidence="3">AZ414A</strain>
    </source>
</reference>
<dbReference type="Pfam" id="PF00856">
    <property type="entry name" value="SET"/>
    <property type="match status" value="1"/>
</dbReference>
<dbReference type="AlphaFoldDB" id="A0A9N9FNA3"/>
<dbReference type="Proteomes" id="UP000789706">
    <property type="component" value="Unassembled WGS sequence"/>
</dbReference>
<gene>
    <name evidence="3" type="ORF">DEBURN_LOCUS7027</name>
</gene>
<protein>
    <submittedName>
        <fullName evidence="3">10992_t:CDS:1</fullName>
    </submittedName>
</protein>
<feature type="compositionally biased region" description="Low complexity" evidence="1">
    <location>
        <begin position="419"/>
        <end position="443"/>
    </location>
</feature>
<proteinExistence type="predicted"/>
<feature type="domain" description="SET" evidence="2">
    <location>
        <begin position="11"/>
        <end position="114"/>
    </location>
</feature>
<sequence length="464" mass="55159">MTISFQNQTSSSFSIFKSLTKYFGLKALVPIKKGTFIVEFFNETPLEKDKLDHNLDSYIKEGLWRTHFSPSEANELTADANCNLQIWLVGDQTKKGAFAKRDIPKGEELTIDYSVSAIGYKITHSPELRYGADKFYLGEIRPINDDVSDMLNFIGHMLQASYRSELVTKVMNMLEILDVLYKVQFPNKEIIINSEIEESIRKFKTRDEEILRAIKRLRKKWDELPDQEWADNQEWEHKEHKDYKERKEDYRERKEYNERKEDYRERKEDYRERKEDYKERKDYKEYNKEHKGYKDKKNFSSNNLGISNKRGKMKFTSIVKEECEQYRVLMDEMTFSKHKERCINMLYDKELRFFDKEARRKDFSSDVITYMNSIRSRVSKFLDDYMNKLAKKEKECKESSSLKEPREEESKESKGDGDTNASSNSISPSNNTITSSYNTITSSGVKRELDEDEGDEQDNKRYKI</sequence>
<evidence type="ECO:0000256" key="1">
    <source>
        <dbReference type="SAM" id="MobiDB-lite"/>
    </source>
</evidence>
<name>A0A9N9FNA3_9GLOM</name>
<feature type="region of interest" description="Disordered" evidence="1">
    <location>
        <begin position="394"/>
        <end position="464"/>
    </location>
</feature>
<evidence type="ECO:0000313" key="4">
    <source>
        <dbReference type="Proteomes" id="UP000789706"/>
    </source>
</evidence>
<evidence type="ECO:0000259" key="2">
    <source>
        <dbReference type="PROSITE" id="PS50280"/>
    </source>
</evidence>
<evidence type="ECO:0000313" key="3">
    <source>
        <dbReference type="EMBL" id="CAG8549494.1"/>
    </source>
</evidence>
<keyword evidence="4" id="KW-1185">Reference proteome</keyword>
<dbReference type="Gene3D" id="2.170.270.10">
    <property type="entry name" value="SET domain"/>
    <property type="match status" value="1"/>
</dbReference>
<feature type="compositionally biased region" description="Basic and acidic residues" evidence="1">
    <location>
        <begin position="394"/>
        <end position="417"/>
    </location>
</feature>
<comment type="caution">
    <text evidence="3">The sequence shown here is derived from an EMBL/GenBank/DDBJ whole genome shotgun (WGS) entry which is preliminary data.</text>
</comment>
<dbReference type="OrthoDB" id="2393013at2759"/>
<accession>A0A9N9FNA3</accession>
<dbReference type="SMART" id="SM00317">
    <property type="entry name" value="SET"/>
    <property type="match status" value="1"/>
</dbReference>
<organism evidence="3 4">
    <name type="scientific">Diversispora eburnea</name>
    <dbReference type="NCBI Taxonomy" id="1213867"/>
    <lineage>
        <taxon>Eukaryota</taxon>
        <taxon>Fungi</taxon>
        <taxon>Fungi incertae sedis</taxon>
        <taxon>Mucoromycota</taxon>
        <taxon>Glomeromycotina</taxon>
        <taxon>Glomeromycetes</taxon>
        <taxon>Diversisporales</taxon>
        <taxon>Diversisporaceae</taxon>
        <taxon>Diversispora</taxon>
    </lineage>
</organism>
<dbReference type="EMBL" id="CAJVPK010000790">
    <property type="protein sequence ID" value="CAG8549494.1"/>
    <property type="molecule type" value="Genomic_DNA"/>
</dbReference>
<dbReference type="SUPFAM" id="SSF82199">
    <property type="entry name" value="SET domain"/>
    <property type="match status" value="1"/>
</dbReference>